<dbReference type="Gene3D" id="3.30.750.24">
    <property type="entry name" value="STAS domain"/>
    <property type="match status" value="1"/>
</dbReference>
<protein>
    <submittedName>
        <fullName evidence="2">Anti-anti-sigma regulatory factor (Antagonist of anti-sigma factor)</fullName>
    </submittedName>
</protein>
<accession>A0A0K6ISA5</accession>
<evidence type="ECO:0000313" key="3">
    <source>
        <dbReference type="Proteomes" id="UP000182769"/>
    </source>
</evidence>
<dbReference type="InterPro" id="IPR002645">
    <property type="entry name" value="STAS_dom"/>
</dbReference>
<proteinExistence type="predicted"/>
<sequence>MSISVTEHKSKGIVEIAVLGSFDFSLFNDFRSAYESYVGGEIQHFIINIESVEYLDSAALGMLLSMKAGLGEKVEIKIIGANDFIRNILMISRFDKRFTII</sequence>
<feature type="domain" description="STAS" evidence="1">
    <location>
        <begin position="3"/>
        <end position="101"/>
    </location>
</feature>
<dbReference type="EMBL" id="CYHG01000014">
    <property type="protein sequence ID" value="CUB05964.1"/>
    <property type="molecule type" value="Genomic_DNA"/>
</dbReference>
<dbReference type="AlphaFoldDB" id="A0A0K6ISA5"/>
<dbReference type="RefSeq" id="WP_055464316.1">
    <property type="nucleotide sequence ID" value="NZ_CYHG01000014.1"/>
</dbReference>
<dbReference type="GO" id="GO:0043856">
    <property type="term" value="F:anti-sigma factor antagonist activity"/>
    <property type="evidence" value="ECO:0007669"/>
    <property type="project" value="TreeGrafter"/>
</dbReference>
<keyword evidence="3" id="KW-1185">Reference proteome</keyword>
<dbReference type="PROSITE" id="PS50801">
    <property type="entry name" value="STAS"/>
    <property type="match status" value="1"/>
</dbReference>
<dbReference type="CDD" id="cd07043">
    <property type="entry name" value="STAS_anti-anti-sigma_factors"/>
    <property type="match status" value="1"/>
</dbReference>
<dbReference type="Pfam" id="PF01740">
    <property type="entry name" value="STAS"/>
    <property type="match status" value="1"/>
</dbReference>
<evidence type="ECO:0000313" key="2">
    <source>
        <dbReference type="EMBL" id="CUB05964.1"/>
    </source>
</evidence>
<reference evidence="3" key="1">
    <citation type="submission" date="2015-08" db="EMBL/GenBank/DDBJ databases">
        <authorList>
            <person name="Varghese N."/>
        </authorList>
    </citation>
    <scope>NUCLEOTIDE SEQUENCE [LARGE SCALE GENOMIC DNA]</scope>
    <source>
        <strain evidence="3">JCM 18476</strain>
    </source>
</reference>
<gene>
    <name evidence="2" type="ORF">Ga0061065_11420</name>
</gene>
<name>A0A0K6ISA5_9GAMM</name>
<dbReference type="SUPFAM" id="SSF52091">
    <property type="entry name" value="SpoIIaa-like"/>
    <property type="match status" value="1"/>
</dbReference>
<dbReference type="PANTHER" id="PTHR33495:SF15">
    <property type="entry name" value="STAS DOMAIN-CONTAINING PROTEIN"/>
    <property type="match status" value="1"/>
</dbReference>
<dbReference type="Proteomes" id="UP000182769">
    <property type="component" value="Unassembled WGS sequence"/>
</dbReference>
<dbReference type="PANTHER" id="PTHR33495">
    <property type="entry name" value="ANTI-SIGMA FACTOR ANTAGONIST TM_1081-RELATED-RELATED"/>
    <property type="match status" value="1"/>
</dbReference>
<evidence type="ECO:0000259" key="1">
    <source>
        <dbReference type="PROSITE" id="PS50801"/>
    </source>
</evidence>
<dbReference type="OrthoDB" id="278639at2"/>
<dbReference type="InterPro" id="IPR036513">
    <property type="entry name" value="STAS_dom_sf"/>
</dbReference>
<organism evidence="2 3">
    <name type="scientific">Marinomonas fungiae</name>
    <dbReference type="NCBI Taxonomy" id="1137284"/>
    <lineage>
        <taxon>Bacteria</taxon>
        <taxon>Pseudomonadati</taxon>
        <taxon>Pseudomonadota</taxon>
        <taxon>Gammaproteobacteria</taxon>
        <taxon>Oceanospirillales</taxon>
        <taxon>Oceanospirillaceae</taxon>
        <taxon>Marinomonas</taxon>
    </lineage>
</organism>
<dbReference type="STRING" id="1137284.GCA_001418205_03291"/>